<dbReference type="Proteomes" id="UP000581447">
    <property type="component" value="Unassembled WGS sequence"/>
</dbReference>
<accession>A0A840AY18</accession>
<dbReference type="InterPro" id="IPR029044">
    <property type="entry name" value="Nucleotide-diphossugar_trans"/>
</dbReference>
<dbReference type="SUPFAM" id="SSF53448">
    <property type="entry name" value="Nucleotide-diphospho-sugar transferases"/>
    <property type="match status" value="1"/>
</dbReference>
<keyword evidence="4" id="KW-1185">Reference proteome</keyword>
<dbReference type="Pfam" id="PF12804">
    <property type="entry name" value="NTP_transf_3"/>
    <property type="match status" value="1"/>
</dbReference>
<dbReference type="AlphaFoldDB" id="A0A840AY18"/>
<name>A0A840AY18_9SPHN</name>
<dbReference type="InterPro" id="IPR025877">
    <property type="entry name" value="MobA-like_NTP_Trfase"/>
</dbReference>
<comment type="caution">
    <text evidence="3">The sequence shown here is derived from an EMBL/GenBank/DDBJ whole genome shotgun (WGS) entry which is preliminary data.</text>
</comment>
<sequence>MQAQWTCIVLAGQRPGTDMFAQHFGLKLKALVPVRGEPMISHVVRTLRASPLIGEIIVLCQEPDALRSAVDAAGGATLVESLSSISLSIKRQVDALGFSSPILVTTADHPLLTVDMIAEFLGKAEGDVAIAMVECKTMLAQFPDAKRTWLRFSDGAWSGANLFALMSPKSAFALDLWAEAEQDRKKAWRLFMHFGVRLALRALTRTIGLRQALTAAGKRLGLVATLVPMSDPVAAIDVDKVSDHILAEHILIDRETGARSHLAA</sequence>
<reference evidence="3 4" key="1">
    <citation type="submission" date="2020-08" db="EMBL/GenBank/DDBJ databases">
        <title>Genomic Encyclopedia of Type Strains, Phase IV (KMG-IV): sequencing the most valuable type-strain genomes for metagenomic binning, comparative biology and taxonomic classification.</title>
        <authorList>
            <person name="Goeker M."/>
        </authorList>
    </citation>
    <scope>NUCLEOTIDE SEQUENCE [LARGE SCALE GENOMIC DNA]</scope>
    <source>
        <strain evidence="3 4">DSM 29050</strain>
    </source>
</reference>
<organism evidence="3 4">
    <name type="scientific">Sphingorhabdus rigui</name>
    <dbReference type="NCBI Taxonomy" id="1282858"/>
    <lineage>
        <taxon>Bacteria</taxon>
        <taxon>Pseudomonadati</taxon>
        <taxon>Pseudomonadota</taxon>
        <taxon>Alphaproteobacteria</taxon>
        <taxon>Sphingomonadales</taxon>
        <taxon>Sphingomonadaceae</taxon>
        <taxon>Sphingorhabdus</taxon>
    </lineage>
</organism>
<dbReference type="Gene3D" id="3.90.550.10">
    <property type="entry name" value="Spore Coat Polysaccharide Biosynthesis Protein SpsA, Chain A"/>
    <property type="match status" value="1"/>
</dbReference>
<keyword evidence="1" id="KW-0460">Magnesium</keyword>
<dbReference type="GO" id="GO:0016779">
    <property type="term" value="F:nucleotidyltransferase activity"/>
    <property type="evidence" value="ECO:0007669"/>
    <property type="project" value="UniProtKB-KW"/>
</dbReference>
<proteinExistence type="predicted"/>
<dbReference type="RefSeq" id="WP_246336982.1">
    <property type="nucleotide sequence ID" value="NZ_BAABBG010000001.1"/>
</dbReference>
<evidence type="ECO:0000313" key="4">
    <source>
        <dbReference type="Proteomes" id="UP000581447"/>
    </source>
</evidence>
<evidence type="ECO:0000313" key="3">
    <source>
        <dbReference type="EMBL" id="MBB3941846.1"/>
    </source>
</evidence>
<feature type="domain" description="MobA-like NTP transferase" evidence="2">
    <location>
        <begin position="21"/>
        <end position="134"/>
    </location>
</feature>
<protein>
    <submittedName>
        <fullName evidence="3">GTP:adenosylcobinamide-phosphate guanylyltransferase</fullName>
    </submittedName>
</protein>
<keyword evidence="3" id="KW-0808">Transferase</keyword>
<gene>
    <name evidence="3" type="ORF">GGR91_000068</name>
</gene>
<dbReference type="EMBL" id="JACIEA010000001">
    <property type="protein sequence ID" value="MBB3941846.1"/>
    <property type="molecule type" value="Genomic_DNA"/>
</dbReference>
<evidence type="ECO:0000256" key="1">
    <source>
        <dbReference type="ARBA" id="ARBA00022842"/>
    </source>
</evidence>
<evidence type="ECO:0000259" key="2">
    <source>
        <dbReference type="Pfam" id="PF12804"/>
    </source>
</evidence>
<keyword evidence="3" id="KW-0548">Nucleotidyltransferase</keyword>